<dbReference type="EMBL" id="CP133618">
    <property type="protein sequence ID" value="WMV38582.1"/>
    <property type="molecule type" value="Genomic_DNA"/>
</dbReference>
<dbReference type="PANTHER" id="PTHR33710:SF71">
    <property type="entry name" value="ENDONUCLEASE_EXONUCLEASE_PHOSPHATASE DOMAIN-CONTAINING PROTEIN"/>
    <property type="match status" value="1"/>
</dbReference>
<evidence type="ECO:0000256" key="1">
    <source>
        <dbReference type="SAM" id="MobiDB-lite"/>
    </source>
</evidence>
<protein>
    <recommendedName>
        <fullName evidence="2">Endonuclease/exonuclease/phosphatase domain-containing protein</fullName>
    </recommendedName>
</protein>
<dbReference type="Pfam" id="PF03372">
    <property type="entry name" value="Exo_endo_phos"/>
    <property type="match status" value="1"/>
</dbReference>
<dbReference type="GO" id="GO:0003824">
    <property type="term" value="F:catalytic activity"/>
    <property type="evidence" value="ECO:0007669"/>
    <property type="project" value="InterPro"/>
</dbReference>
<proteinExistence type="predicted"/>
<evidence type="ECO:0000313" key="4">
    <source>
        <dbReference type="Proteomes" id="UP001234989"/>
    </source>
</evidence>
<feature type="region of interest" description="Disordered" evidence="1">
    <location>
        <begin position="1"/>
        <end position="44"/>
    </location>
</feature>
<feature type="compositionally biased region" description="Basic and acidic residues" evidence="1">
    <location>
        <begin position="25"/>
        <end position="41"/>
    </location>
</feature>
<reference evidence="3" key="1">
    <citation type="submission" date="2023-08" db="EMBL/GenBank/DDBJ databases">
        <title>A de novo genome assembly of Solanum verrucosum Schlechtendal, a Mexican diploid species geographically isolated from the other diploid A-genome species in potato relatives.</title>
        <authorList>
            <person name="Hosaka K."/>
        </authorList>
    </citation>
    <scope>NUCLEOTIDE SEQUENCE</scope>
    <source>
        <tissue evidence="3">Young leaves</tissue>
    </source>
</reference>
<evidence type="ECO:0000259" key="2">
    <source>
        <dbReference type="Pfam" id="PF03372"/>
    </source>
</evidence>
<dbReference type="Proteomes" id="UP001234989">
    <property type="component" value="Chromosome 7"/>
</dbReference>
<dbReference type="SUPFAM" id="SSF56219">
    <property type="entry name" value="DNase I-like"/>
    <property type="match status" value="1"/>
</dbReference>
<keyword evidence="4" id="KW-1185">Reference proteome</keyword>
<dbReference type="PANTHER" id="PTHR33710">
    <property type="entry name" value="BNAC02G09200D PROTEIN"/>
    <property type="match status" value="1"/>
</dbReference>
<name>A0AAF0ZFW0_SOLVR</name>
<sequence>MVENINSSANQNFGESINQMEEAIEPTRNKAKEIDQPKDVGENSGVQGWQIQQIHDVEPVSIQSPGTRQMQRLKHPIGGMEKKGGNSEAATPRHRGIGKNELKNLQSDLNEEVEGETKISKDVDRIAKQLWASRWMRCGYIEADGSSGGVLIMWDSRIWVGSSVEEGKFSITYKFEVVQDGFCWFLTGVYAPHTRTEKLECWEEIVAVRELSGGPWVTYGNFNTVRTMAERRGCRRITNVMTDFSRWIEDMELHDPCLKGGNFTWFRGPNHQSVARLDRFLYSTEWEEQFRNIRRQIMPRVISDHSPIMLQCGDWE</sequence>
<accession>A0AAF0ZFW0</accession>
<dbReference type="Gene3D" id="3.60.10.10">
    <property type="entry name" value="Endonuclease/exonuclease/phosphatase"/>
    <property type="match status" value="1"/>
</dbReference>
<evidence type="ECO:0000313" key="3">
    <source>
        <dbReference type="EMBL" id="WMV38582.1"/>
    </source>
</evidence>
<feature type="compositionally biased region" description="Polar residues" evidence="1">
    <location>
        <begin position="1"/>
        <end position="19"/>
    </location>
</feature>
<dbReference type="InterPro" id="IPR005135">
    <property type="entry name" value="Endo/exonuclease/phosphatase"/>
</dbReference>
<organism evidence="3 4">
    <name type="scientific">Solanum verrucosum</name>
    <dbReference type="NCBI Taxonomy" id="315347"/>
    <lineage>
        <taxon>Eukaryota</taxon>
        <taxon>Viridiplantae</taxon>
        <taxon>Streptophyta</taxon>
        <taxon>Embryophyta</taxon>
        <taxon>Tracheophyta</taxon>
        <taxon>Spermatophyta</taxon>
        <taxon>Magnoliopsida</taxon>
        <taxon>eudicotyledons</taxon>
        <taxon>Gunneridae</taxon>
        <taxon>Pentapetalae</taxon>
        <taxon>asterids</taxon>
        <taxon>lamiids</taxon>
        <taxon>Solanales</taxon>
        <taxon>Solanaceae</taxon>
        <taxon>Solanoideae</taxon>
        <taxon>Solaneae</taxon>
        <taxon>Solanum</taxon>
    </lineage>
</organism>
<gene>
    <name evidence="3" type="ORF">MTR67_031967</name>
</gene>
<dbReference type="AlphaFoldDB" id="A0AAF0ZFW0"/>
<feature type="domain" description="Endonuclease/exonuclease/phosphatase" evidence="2">
    <location>
        <begin position="140"/>
        <end position="305"/>
    </location>
</feature>
<dbReference type="InterPro" id="IPR036691">
    <property type="entry name" value="Endo/exonu/phosph_ase_sf"/>
</dbReference>